<evidence type="ECO:0000256" key="11">
    <source>
        <dbReference type="RuleBase" id="RU003822"/>
    </source>
</evidence>
<keyword evidence="6 11" id="KW-0630">Potassium</keyword>
<evidence type="ECO:0000313" key="16">
    <source>
        <dbReference type="EMBL" id="GAU92090.1"/>
    </source>
</evidence>
<feature type="transmembrane region" description="Helical" evidence="13">
    <location>
        <begin position="194"/>
        <end position="218"/>
    </location>
</feature>
<dbReference type="GO" id="GO:0005242">
    <property type="term" value="F:inward rectifier potassium channel activity"/>
    <property type="evidence" value="ECO:0007669"/>
    <property type="project" value="InterPro"/>
</dbReference>
<feature type="region of interest" description="Disordered" evidence="12">
    <location>
        <begin position="520"/>
        <end position="546"/>
    </location>
</feature>
<comment type="similarity">
    <text evidence="11">Belongs to the inward rectifier-type potassium channel (TC 1.A.2.1) family.</text>
</comment>
<dbReference type="GO" id="GO:0005886">
    <property type="term" value="C:plasma membrane"/>
    <property type="evidence" value="ECO:0007669"/>
    <property type="project" value="TreeGrafter"/>
</dbReference>
<evidence type="ECO:0000256" key="1">
    <source>
        <dbReference type="ARBA" id="ARBA00004141"/>
    </source>
</evidence>
<evidence type="ECO:0000256" key="9">
    <source>
        <dbReference type="ARBA" id="ARBA00023136"/>
    </source>
</evidence>
<dbReference type="AlphaFoldDB" id="A0A1D1UU92"/>
<dbReference type="FunFam" id="1.10.287.70:FF:000019">
    <property type="entry name" value="G protein-activated inward rectifier potassium channel 1"/>
    <property type="match status" value="1"/>
</dbReference>
<dbReference type="PANTHER" id="PTHR11767:SF102">
    <property type="entry name" value="INWARDLY RECTIFYING POTASSIUM CHANNEL 1, ISOFORM F"/>
    <property type="match status" value="1"/>
</dbReference>
<dbReference type="GO" id="GO:0034702">
    <property type="term" value="C:monoatomic ion channel complex"/>
    <property type="evidence" value="ECO:0007669"/>
    <property type="project" value="UniProtKB-KW"/>
</dbReference>
<dbReference type="STRING" id="947166.A0A1D1UU92"/>
<dbReference type="InterPro" id="IPR041647">
    <property type="entry name" value="IRK_C"/>
</dbReference>
<keyword evidence="10 11" id="KW-0407">Ion channel</keyword>
<feature type="transmembrane region" description="Helical" evidence="13">
    <location>
        <begin position="155"/>
        <end position="174"/>
    </location>
</feature>
<proteinExistence type="inferred from homology"/>
<dbReference type="SUPFAM" id="SSF81324">
    <property type="entry name" value="Voltage-gated potassium channels"/>
    <property type="match status" value="1"/>
</dbReference>
<dbReference type="Proteomes" id="UP000186922">
    <property type="component" value="Unassembled WGS sequence"/>
</dbReference>
<keyword evidence="7 13" id="KW-1133">Transmembrane helix</keyword>
<name>A0A1D1UU92_RAMVA</name>
<evidence type="ECO:0000256" key="6">
    <source>
        <dbReference type="ARBA" id="ARBA00022958"/>
    </source>
</evidence>
<evidence type="ECO:0000256" key="4">
    <source>
        <dbReference type="ARBA" id="ARBA00022692"/>
    </source>
</evidence>
<dbReference type="GO" id="GO:1990573">
    <property type="term" value="P:potassium ion import across plasma membrane"/>
    <property type="evidence" value="ECO:0007669"/>
    <property type="project" value="TreeGrafter"/>
</dbReference>
<evidence type="ECO:0000259" key="14">
    <source>
        <dbReference type="Pfam" id="PF01007"/>
    </source>
</evidence>
<sequence length="588" mass="66961">MPNPAMRKFSAYRKSSVFTIDTVSDTGWETDIHPRQRRRQETLATQLSLPEGNFFRRRLQEVINRRPDNKESKPAENFRSRLLLKTGLYNILGKHIPDRRMRFFTDFWNTLVDLKWAYVLLFFLFTLISSWLFFATIFYLVAVAHGDFHSASDESFSPCFANFHNFASAFLYSIETMHTIGYGHRYTTESCASAIVFMCLSALVGCALEACIVGVVFAKFQMPAQRAQTLLFSTNAVVSSRDGHLVFLFRVGNVRKSLIIQLAIRAHLVHHRLTSEGELMPFHQHEIVCKLDSMSGNAFSLWPVTACHVIDRSSPLYELNKESLKHSKFEIIVTLEGVVENTGSVLQARTSYTPQEIIWGHSFTGLLTYRKEKGQYVVDFNHFQKIESVKDMLEYSARELEQRDGTMSAPEFDTEEVLTHIRSRTASDAIDCAPPRHRSKSFNVALSILDVGQTGPIVEEAGSLRSARRRKSSHGRFSNVEQVEEIFRPSSPSLARAVSASAQNFEVMQTMARDYERKMSRQQNVSHEDASHSHGLHMRSRMSTSSPDIKRRLAMIESVSEPIVELEMEEASTDNADEVTEVSQVTRL</sequence>
<dbReference type="OrthoDB" id="273257at2759"/>
<evidence type="ECO:0000256" key="12">
    <source>
        <dbReference type="SAM" id="MobiDB-lite"/>
    </source>
</evidence>
<evidence type="ECO:0000256" key="3">
    <source>
        <dbReference type="ARBA" id="ARBA00022538"/>
    </source>
</evidence>
<feature type="domain" description="Inward rectifier potassium channel C-terminal" evidence="15">
    <location>
        <begin position="230"/>
        <end position="403"/>
    </location>
</feature>
<dbReference type="InterPro" id="IPR014756">
    <property type="entry name" value="Ig_E-set"/>
</dbReference>
<dbReference type="EMBL" id="BDGG01000002">
    <property type="protein sequence ID" value="GAU92090.1"/>
    <property type="molecule type" value="Genomic_DNA"/>
</dbReference>
<dbReference type="PRINTS" id="PR01320">
    <property type="entry name" value="KIRCHANNEL"/>
</dbReference>
<evidence type="ECO:0000256" key="2">
    <source>
        <dbReference type="ARBA" id="ARBA00022448"/>
    </source>
</evidence>
<dbReference type="GO" id="GO:0034765">
    <property type="term" value="P:regulation of monoatomic ion transmembrane transport"/>
    <property type="evidence" value="ECO:0007669"/>
    <property type="project" value="TreeGrafter"/>
</dbReference>
<keyword evidence="4 11" id="KW-0812">Transmembrane</keyword>
<gene>
    <name evidence="16" type="primary">RvY_04220</name>
    <name evidence="16" type="synonym">RvY_04220.1</name>
    <name evidence="16" type="ORF">RvY_04220-1</name>
</gene>
<dbReference type="Gene3D" id="2.60.40.1400">
    <property type="entry name" value="G protein-activated inward rectifier potassium channel 1"/>
    <property type="match status" value="1"/>
</dbReference>
<dbReference type="Gene3D" id="1.10.287.70">
    <property type="match status" value="1"/>
</dbReference>
<comment type="caution">
    <text evidence="16">The sequence shown here is derived from an EMBL/GenBank/DDBJ whole genome shotgun (WGS) entry which is preliminary data.</text>
</comment>
<dbReference type="PANTHER" id="PTHR11767">
    <property type="entry name" value="INWARD RECTIFIER POTASSIUM CHANNEL"/>
    <property type="match status" value="1"/>
</dbReference>
<dbReference type="SUPFAM" id="SSF81296">
    <property type="entry name" value="E set domains"/>
    <property type="match status" value="1"/>
</dbReference>
<evidence type="ECO:0000256" key="5">
    <source>
        <dbReference type="ARBA" id="ARBA00022882"/>
    </source>
</evidence>
<reference evidence="16 17" key="1">
    <citation type="journal article" date="2016" name="Nat. Commun.">
        <title>Extremotolerant tardigrade genome and improved radiotolerance of human cultured cells by tardigrade-unique protein.</title>
        <authorList>
            <person name="Hashimoto T."/>
            <person name="Horikawa D.D."/>
            <person name="Saito Y."/>
            <person name="Kuwahara H."/>
            <person name="Kozuka-Hata H."/>
            <person name="Shin-I T."/>
            <person name="Minakuchi Y."/>
            <person name="Ohishi K."/>
            <person name="Motoyama A."/>
            <person name="Aizu T."/>
            <person name="Enomoto A."/>
            <person name="Kondo K."/>
            <person name="Tanaka S."/>
            <person name="Hara Y."/>
            <person name="Koshikawa S."/>
            <person name="Sagara H."/>
            <person name="Miura T."/>
            <person name="Yokobori S."/>
            <person name="Miyagawa K."/>
            <person name="Suzuki Y."/>
            <person name="Kubo T."/>
            <person name="Oyama M."/>
            <person name="Kohara Y."/>
            <person name="Fujiyama A."/>
            <person name="Arakawa K."/>
            <person name="Katayama T."/>
            <person name="Toyoda A."/>
            <person name="Kunieda T."/>
        </authorList>
    </citation>
    <scope>NUCLEOTIDE SEQUENCE [LARGE SCALE GENOMIC DNA]</scope>
    <source>
        <strain evidence="16 17">YOKOZUNA-1</strain>
    </source>
</reference>
<protein>
    <recommendedName>
        <fullName evidence="18">Inward rectifier potassium channel C-terminal domain-containing protein</fullName>
    </recommendedName>
</protein>
<dbReference type="Pfam" id="PF17655">
    <property type="entry name" value="IRK_C"/>
    <property type="match status" value="1"/>
</dbReference>
<evidence type="ECO:0000256" key="8">
    <source>
        <dbReference type="ARBA" id="ARBA00023065"/>
    </source>
</evidence>
<dbReference type="InterPro" id="IPR040445">
    <property type="entry name" value="Kir_TM"/>
</dbReference>
<evidence type="ECO:0000256" key="13">
    <source>
        <dbReference type="SAM" id="Phobius"/>
    </source>
</evidence>
<dbReference type="InterPro" id="IPR013518">
    <property type="entry name" value="K_chnl_inward-rec_Kir_cyto"/>
</dbReference>
<keyword evidence="3 11" id="KW-0633">Potassium transport</keyword>
<feature type="domain" description="Potassium channel inwardly rectifying transmembrane" evidence="14">
    <location>
        <begin position="85"/>
        <end position="222"/>
    </location>
</feature>
<evidence type="ECO:0000256" key="10">
    <source>
        <dbReference type="ARBA" id="ARBA00023303"/>
    </source>
</evidence>
<organism evidence="16 17">
    <name type="scientific">Ramazzottius varieornatus</name>
    <name type="common">Water bear</name>
    <name type="synonym">Tardigrade</name>
    <dbReference type="NCBI Taxonomy" id="947166"/>
    <lineage>
        <taxon>Eukaryota</taxon>
        <taxon>Metazoa</taxon>
        <taxon>Ecdysozoa</taxon>
        <taxon>Tardigrada</taxon>
        <taxon>Eutardigrada</taxon>
        <taxon>Parachela</taxon>
        <taxon>Hypsibioidea</taxon>
        <taxon>Ramazzottiidae</taxon>
        <taxon>Ramazzottius</taxon>
    </lineage>
</organism>
<comment type="subcellular location">
    <subcellularLocation>
        <location evidence="1 11">Membrane</location>
        <topology evidence="1 11">Multi-pass membrane protein</topology>
    </subcellularLocation>
</comment>
<keyword evidence="8 11" id="KW-0406">Ion transport</keyword>
<keyword evidence="17" id="KW-1185">Reference proteome</keyword>
<dbReference type="InterPro" id="IPR016449">
    <property type="entry name" value="K_chnl_inward-rec_Kir"/>
</dbReference>
<evidence type="ECO:0008006" key="18">
    <source>
        <dbReference type="Google" id="ProtNLM"/>
    </source>
</evidence>
<evidence type="ECO:0000313" key="17">
    <source>
        <dbReference type="Proteomes" id="UP000186922"/>
    </source>
</evidence>
<dbReference type="Pfam" id="PF01007">
    <property type="entry name" value="IRK"/>
    <property type="match status" value="1"/>
</dbReference>
<accession>A0A1D1UU92</accession>
<feature type="transmembrane region" description="Helical" evidence="13">
    <location>
        <begin position="116"/>
        <end position="143"/>
    </location>
</feature>
<keyword evidence="5 11" id="KW-0851">Voltage-gated channel</keyword>
<evidence type="ECO:0000259" key="15">
    <source>
        <dbReference type="Pfam" id="PF17655"/>
    </source>
</evidence>
<keyword evidence="9 13" id="KW-0472">Membrane</keyword>
<evidence type="ECO:0000256" key="7">
    <source>
        <dbReference type="ARBA" id="ARBA00022989"/>
    </source>
</evidence>
<keyword evidence="2 11" id="KW-0813">Transport</keyword>